<keyword evidence="1" id="KW-0436">Ligase</keyword>
<gene>
    <name evidence="1" type="ORF">SAMN05428642_102143</name>
</gene>
<name>A0A1K2IGK7_9FLAO</name>
<dbReference type="STRING" id="369401.SAMN05428642_102143"/>
<proteinExistence type="predicted"/>
<dbReference type="Pfam" id="PF13563">
    <property type="entry name" value="2_5_RNA_ligase2"/>
    <property type="match status" value="1"/>
</dbReference>
<dbReference type="Gene3D" id="3.90.1140.10">
    <property type="entry name" value="Cyclic phosphodiesterase"/>
    <property type="match status" value="1"/>
</dbReference>
<dbReference type="GO" id="GO:0016874">
    <property type="term" value="F:ligase activity"/>
    <property type="evidence" value="ECO:0007669"/>
    <property type="project" value="UniProtKB-KW"/>
</dbReference>
<organism evidence="1 2">
    <name type="scientific">Flaviramulus basaltis</name>
    <dbReference type="NCBI Taxonomy" id="369401"/>
    <lineage>
        <taxon>Bacteria</taxon>
        <taxon>Pseudomonadati</taxon>
        <taxon>Bacteroidota</taxon>
        <taxon>Flavobacteriia</taxon>
        <taxon>Flavobacteriales</taxon>
        <taxon>Flavobacteriaceae</taxon>
        <taxon>Flaviramulus</taxon>
    </lineage>
</organism>
<protein>
    <submittedName>
        <fullName evidence="1">2'-5' RNA ligase superfamily protein</fullName>
    </submittedName>
</protein>
<dbReference type="SUPFAM" id="SSF55144">
    <property type="entry name" value="LigT-like"/>
    <property type="match status" value="1"/>
</dbReference>
<dbReference type="EMBL" id="FPKV01000002">
    <property type="protein sequence ID" value="SFZ91572.1"/>
    <property type="molecule type" value="Genomic_DNA"/>
</dbReference>
<keyword evidence="2" id="KW-1185">Reference proteome</keyword>
<dbReference type="InterPro" id="IPR009097">
    <property type="entry name" value="Cyclic_Pdiesterase"/>
</dbReference>
<evidence type="ECO:0000313" key="1">
    <source>
        <dbReference type="EMBL" id="SFZ91572.1"/>
    </source>
</evidence>
<evidence type="ECO:0000313" key="2">
    <source>
        <dbReference type="Proteomes" id="UP000182544"/>
    </source>
</evidence>
<dbReference type="Proteomes" id="UP000182544">
    <property type="component" value="Unassembled WGS sequence"/>
</dbReference>
<sequence>MFPIKIYSLRIVPLNPIYNEIVALKRMFIETFGNQKFSKSIPHITLATFEMDYGYQEFLLKAFNQLSNMKQFQLEINGFDVFENKTEVLFLKLAENEIINQILQNLKILWIRDLHRKYSSLNIPNLLHMTISNAKGKEMLYKSLDLFQEIDYYRQIQVNKLTLVSRYEGKTWDWEHHINLS</sequence>
<accession>A0A1K2IGK7</accession>
<reference evidence="1 2" key="1">
    <citation type="submission" date="2016-10" db="EMBL/GenBank/DDBJ databases">
        <authorList>
            <person name="de Groot N.N."/>
        </authorList>
    </citation>
    <scope>NUCLEOTIDE SEQUENCE [LARGE SCALE GENOMIC DNA]</scope>
    <source>
        <strain evidence="1 2">DSM 18180</strain>
    </source>
</reference>
<dbReference type="OrthoDB" id="1951600at2"/>
<dbReference type="AlphaFoldDB" id="A0A1K2IGK7"/>
<dbReference type="RefSeq" id="WP_072401142.1">
    <property type="nucleotide sequence ID" value="NZ_FPKV01000002.1"/>
</dbReference>